<evidence type="ECO:0000256" key="4">
    <source>
        <dbReference type="ARBA" id="ARBA00022989"/>
    </source>
</evidence>
<keyword evidence="7 9" id="KW-0675">Receptor</keyword>
<comment type="similarity">
    <text evidence="2 9">Belongs to the G-protein coupled receptor 1 family.</text>
</comment>
<dbReference type="InterPro" id="IPR000276">
    <property type="entry name" value="GPCR_Rhodpsn"/>
</dbReference>
<organism evidence="13 14">
    <name type="scientific">Holothuria leucospilota</name>
    <name type="common">Black long sea cucumber</name>
    <name type="synonym">Mertensiothuria leucospilota</name>
    <dbReference type="NCBI Taxonomy" id="206669"/>
    <lineage>
        <taxon>Eukaryota</taxon>
        <taxon>Metazoa</taxon>
        <taxon>Echinodermata</taxon>
        <taxon>Eleutherozoa</taxon>
        <taxon>Echinozoa</taxon>
        <taxon>Holothuroidea</taxon>
        <taxon>Aspidochirotacea</taxon>
        <taxon>Aspidochirotida</taxon>
        <taxon>Holothuriidae</taxon>
        <taxon>Holothuria</taxon>
    </lineage>
</organism>
<comment type="subcellular location">
    <subcellularLocation>
        <location evidence="1">Membrane</location>
        <topology evidence="1">Multi-pass membrane protein</topology>
    </subcellularLocation>
</comment>
<evidence type="ECO:0000313" key="13">
    <source>
        <dbReference type="EMBL" id="KAJ8033793.1"/>
    </source>
</evidence>
<feature type="transmembrane region" description="Helical" evidence="11">
    <location>
        <begin position="154"/>
        <end position="173"/>
    </location>
</feature>
<name>A0A9Q1H5P3_HOLLE</name>
<evidence type="ECO:0000313" key="14">
    <source>
        <dbReference type="Proteomes" id="UP001152320"/>
    </source>
</evidence>
<dbReference type="CDD" id="cd14993">
    <property type="entry name" value="7tmA_CCKR-like"/>
    <property type="match status" value="1"/>
</dbReference>
<dbReference type="Pfam" id="PF00001">
    <property type="entry name" value="7tm_1"/>
    <property type="match status" value="1"/>
</dbReference>
<accession>A0A9Q1H5P3</accession>
<dbReference type="OrthoDB" id="5987936at2759"/>
<feature type="domain" description="G-protein coupled receptors family 1 profile" evidence="12">
    <location>
        <begin position="54"/>
        <end position="345"/>
    </location>
</feature>
<dbReference type="EMBL" id="JAIZAY010000011">
    <property type="protein sequence ID" value="KAJ8033793.1"/>
    <property type="molecule type" value="Genomic_DNA"/>
</dbReference>
<evidence type="ECO:0000256" key="1">
    <source>
        <dbReference type="ARBA" id="ARBA00004141"/>
    </source>
</evidence>
<feature type="transmembrane region" description="Helical" evidence="11">
    <location>
        <begin position="328"/>
        <end position="348"/>
    </location>
</feature>
<feature type="region of interest" description="Disordered" evidence="10">
    <location>
        <begin position="388"/>
        <end position="413"/>
    </location>
</feature>
<gene>
    <name evidence="13" type="ORF">HOLleu_24154</name>
</gene>
<protein>
    <submittedName>
        <fullName evidence="13">Orexin receptor type 2</fullName>
    </submittedName>
</protein>
<dbReference type="PRINTS" id="PR00237">
    <property type="entry name" value="GPCRRHODOPSN"/>
</dbReference>
<evidence type="ECO:0000256" key="3">
    <source>
        <dbReference type="ARBA" id="ARBA00022692"/>
    </source>
</evidence>
<dbReference type="InterPro" id="IPR000611">
    <property type="entry name" value="NPY_rcpt"/>
</dbReference>
<feature type="transmembrane region" description="Helical" evidence="11">
    <location>
        <begin position="207"/>
        <end position="229"/>
    </location>
</feature>
<evidence type="ECO:0000256" key="11">
    <source>
        <dbReference type="SAM" id="Phobius"/>
    </source>
</evidence>
<keyword evidence="8 9" id="KW-0807">Transducer</keyword>
<sequence length="413" mass="46727">MNGSYFTSYDSHEAYYLQYAEHMFNMSQPLVIPDRHDYVILTLYGIIFCASIFGNSMVCLAVICQRDMRTVTNFYIVNLAVADLLVSLICLPVNAINGVSMVWLFGSSMCKFFGFFPMVSLCVSIFTLMMIAVDRYLAICRPLKFQISATRVTVVVAIIWVVSFTLASPLIVVNEVERTRGMEIIGYPNWLAACVEIRWEGTAWQKIYYIGVTYVCYLMPLFVIAAAYANVCKRLWSGIPTEELSKDIIHIMLSHSETQKLNKSSKEKSKTAEQIESRRKVARMLIVVVMIFAVCLLPLQIVNLLRVFGYFQKFDPIAEPNKSHTPMLIANLIAYINSAVNPIIYNFMSAKFRKAFRAMLCCRSRTKGFQGGPSFNGPGTVNSRIHSRRHQVLSSGPPTECMPMSNFTSKMDS</sequence>
<evidence type="ECO:0000256" key="2">
    <source>
        <dbReference type="ARBA" id="ARBA00010663"/>
    </source>
</evidence>
<evidence type="ECO:0000256" key="8">
    <source>
        <dbReference type="ARBA" id="ARBA00023224"/>
    </source>
</evidence>
<dbReference type="SMART" id="SM01381">
    <property type="entry name" value="7TM_GPCR_Srsx"/>
    <property type="match status" value="1"/>
</dbReference>
<evidence type="ECO:0000256" key="9">
    <source>
        <dbReference type="RuleBase" id="RU000688"/>
    </source>
</evidence>
<keyword evidence="4 11" id="KW-1133">Transmembrane helix</keyword>
<evidence type="ECO:0000256" key="6">
    <source>
        <dbReference type="ARBA" id="ARBA00023136"/>
    </source>
</evidence>
<dbReference type="GO" id="GO:0004983">
    <property type="term" value="F:neuropeptide Y receptor activity"/>
    <property type="evidence" value="ECO:0007669"/>
    <property type="project" value="InterPro"/>
</dbReference>
<keyword evidence="6 11" id="KW-0472">Membrane</keyword>
<evidence type="ECO:0000256" key="10">
    <source>
        <dbReference type="SAM" id="MobiDB-lite"/>
    </source>
</evidence>
<comment type="caution">
    <text evidence="13">The sequence shown here is derived from an EMBL/GenBank/DDBJ whole genome shotgun (WGS) entry which is preliminary data.</text>
</comment>
<dbReference type="GO" id="GO:0005886">
    <property type="term" value="C:plasma membrane"/>
    <property type="evidence" value="ECO:0007669"/>
    <property type="project" value="TreeGrafter"/>
</dbReference>
<dbReference type="PANTHER" id="PTHR45695">
    <property type="entry name" value="LEUCOKININ RECEPTOR-RELATED"/>
    <property type="match status" value="1"/>
</dbReference>
<dbReference type="InterPro" id="IPR017452">
    <property type="entry name" value="GPCR_Rhodpsn_7TM"/>
</dbReference>
<feature type="transmembrane region" description="Helical" evidence="11">
    <location>
        <begin position="112"/>
        <end position="133"/>
    </location>
</feature>
<evidence type="ECO:0000259" key="12">
    <source>
        <dbReference type="PROSITE" id="PS50262"/>
    </source>
</evidence>
<evidence type="ECO:0000256" key="7">
    <source>
        <dbReference type="ARBA" id="ARBA00023170"/>
    </source>
</evidence>
<feature type="transmembrane region" description="Helical" evidence="11">
    <location>
        <begin position="38"/>
        <end position="63"/>
    </location>
</feature>
<proteinExistence type="inferred from homology"/>
<evidence type="ECO:0000256" key="5">
    <source>
        <dbReference type="ARBA" id="ARBA00023040"/>
    </source>
</evidence>
<dbReference type="SUPFAM" id="SSF81321">
    <property type="entry name" value="Family A G protein-coupled receptor-like"/>
    <property type="match status" value="1"/>
</dbReference>
<dbReference type="Gene3D" id="1.20.1070.10">
    <property type="entry name" value="Rhodopsin 7-helix transmembrane proteins"/>
    <property type="match status" value="1"/>
</dbReference>
<keyword evidence="3 9" id="KW-0812">Transmembrane</keyword>
<dbReference type="PROSITE" id="PS50262">
    <property type="entry name" value="G_PROTEIN_RECEP_F1_2"/>
    <property type="match status" value="1"/>
</dbReference>
<dbReference type="AlphaFoldDB" id="A0A9Q1H5P3"/>
<dbReference type="PRINTS" id="PR01012">
    <property type="entry name" value="NRPEPTIDEYR"/>
</dbReference>
<feature type="transmembrane region" description="Helical" evidence="11">
    <location>
        <begin position="75"/>
        <end position="106"/>
    </location>
</feature>
<dbReference type="PANTHER" id="PTHR45695:SF15">
    <property type="entry name" value="OPSIN RH2"/>
    <property type="match status" value="1"/>
</dbReference>
<dbReference type="Proteomes" id="UP001152320">
    <property type="component" value="Chromosome 11"/>
</dbReference>
<dbReference type="PROSITE" id="PS00237">
    <property type="entry name" value="G_PROTEIN_RECEP_F1_1"/>
    <property type="match status" value="1"/>
</dbReference>
<feature type="transmembrane region" description="Helical" evidence="11">
    <location>
        <begin position="284"/>
        <end position="308"/>
    </location>
</feature>
<reference evidence="13" key="1">
    <citation type="submission" date="2021-10" db="EMBL/GenBank/DDBJ databases">
        <title>Tropical sea cucumber genome reveals ecological adaptation and Cuvierian tubules defense mechanism.</title>
        <authorList>
            <person name="Chen T."/>
        </authorList>
    </citation>
    <scope>NUCLEOTIDE SEQUENCE</scope>
    <source>
        <strain evidence="13">Nanhai2018</strain>
        <tissue evidence="13">Muscle</tissue>
    </source>
</reference>
<keyword evidence="14" id="KW-1185">Reference proteome</keyword>
<keyword evidence="5 9" id="KW-0297">G-protein coupled receptor</keyword>